<comment type="caution">
    <text evidence="2">The sequence shown here is derived from an EMBL/GenBank/DDBJ whole genome shotgun (WGS) entry which is preliminary data.</text>
</comment>
<dbReference type="GeneID" id="301102389"/>
<sequence length="110" mass="12057">MWTDEQCEENGLVRAIVARGRSVQTSVPGSGKPDADNPRRVTGTVSRRFRPGEVVWLEPGEAQRLRGLGFVLDLTDEGDAAIVAAMLAPSQTDAPRRVTPEPQQTLRFDK</sequence>
<name>A0A7Y6K0M8_9BURK</name>
<organism evidence="2 3">
    <name type="scientific">Paraburkholderia youngii</name>
    <dbReference type="NCBI Taxonomy" id="2782701"/>
    <lineage>
        <taxon>Bacteria</taxon>
        <taxon>Pseudomonadati</taxon>
        <taxon>Pseudomonadota</taxon>
        <taxon>Betaproteobacteria</taxon>
        <taxon>Burkholderiales</taxon>
        <taxon>Burkholderiaceae</taxon>
        <taxon>Paraburkholderia</taxon>
    </lineage>
</organism>
<dbReference type="EMBL" id="JAALDK010000001">
    <property type="protein sequence ID" value="NUY01701.1"/>
    <property type="molecule type" value="Genomic_DNA"/>
</dbReference>
<feature type="compositionally biased region" description="Polar residues" evidence="1">
    <location>
        <begin position="101"/>
        <end position="110"/>
    </location>
</feature>
<reference evidence="2 3" key="1">
    <citation type="submission" date="2020-02" db="EMBL/GenBank/DDBJ databases">
        <title>Paraburkholderia simonii sp. nov. and Paraburkholderia youngii sp. nov. Brazilian and Mexican Mimosa-associated rhizobia.</title>
        <authorList>
            <person name="Mavima L."/>
            <person name="Beukes C.W."/>
            <person name="Chan W.Y."/>
            <person name="Palmer M."/>
            <person name="De Meyer S.E."/>
            <person name="James E.K."/>
            <person name="Venter S.N."/>
            <person name="Steenkamp E.T."/>
        </authorList>
    </citation>
    <scope>NUCLEOTIDE SEQUENCE [LARGE SCALE GENOMIC DNA]</scope>
    <source>
        <strain evidence="2 3">JPY169</strain>
    </source>
</reference>
<evidence type="ECO:0000256" key="1">
    <source>
        <dbReference type="SAM" id="MobiDB-lite"/>
    </source>
</evidence>
<feature type="region of interest" description="Disordered" evidence="1">
    <location>
        <begin position="91"/>
        <end position="110"/>
    </location>
</feature>
<feature type="region of interest" description="Disordered" evidence="1">
    <location>
        <begin position="22"/>
        <end position="44"/>
    </location>
</feature>
<evidence type="ECO:0000313" key="3">
    <source>
        <dbReference type="Proteomes" id="UP000594380"/>
    </source>
</evidence>
<evidence type="ECO:0000313" key="2">
    <source>
        <dbReference type="EMBL" id="NUY01701.1"/>
    </source>
</evidence>
<dbReference type="RefSeq" id="WP_176108175.1">
    <property type="nucleotide sequence ID" value="NZ_JAALDK010000001.1"/>
</dbReference>
<protein>
    <submittedName>
        <fullName evidence="2">Uncharacterized protein</fullName>
    </submittedName>
</protein>
<accession>A0A7Y6K0M8</accession>
<dbReference type="Proteomes" id="UP000594380">
    <property type="component" value="Unassembled WGS sequence"/>
</dbReference>
<dbReference type="AlphaFoldDB" id="A0A7Y6K0M8"/>
<proteinExistence type="predicted"/>
<gene>
    <name evidence="2" type="ORF">G5S42_18805</name>
</gene>